<sequence length="192" mass="23373">MRKKRDFSQYDFSRVAIIGCPGSGKTVLSEKMQCIMHREAVHLDKLLWLPDWQMMEFSQREKIHDDIINQPQWLMDGMWRSHLPRRFERATLVIFLDYRRRISLRRAVKRRIVNSGRQRQDMAEGCKERLDGYFLKYIWTFRRKVRPEILHLAKQHPDTPMIILKSPRQTQKFLSELRNFYSQTPPRQKEQQ</sequence>
<reference evidence="1" key="2">
    <citation type="journal article" date="2021" name="PeerJ">
        <title>Extensive microbial diversity within the chicken gut microbiome revealed by metagenomics and culture.</title>
        <authorList>
            <person name="Gilroy R."/>
            <person name="Ravi A."/>
            <person name="Getino M."/>
            <person name="Pursley I."/>
            <person name="Horton D.L."/>
            <person name="Alikhan N.F."/>
            <person name="Baker D."/>
            <person name="Gharbi K."/>
            <person name="Hall N."/>
            <person name="Watson M."/>
            <person name="Adriaenssens E.M."/>
            <person name="Foster-Nyarko E."/>
            <person name="Jarju S."/>
            <person name="Secka A."/>
            <person name="Antonio M."/>
            <person name="Oren A."/>
            <person name="Chaudhuri R.R."/>
            <person name="La Ragione R."/>
            <person name="Hildebrand F."/>
            <person name="Pallen M.J."/>
        </authorList>
    </citation>
    <scope>NUCLEOTIDE SEQUENCE</scope>
    <source>
        <strain evidence="1">ChiHjej12B11-7776</strain>
    </source>
</reference>
<dbReference type="PANTHER" id="PTHR37816:SF3">
    <property type="entry name" value="MODULATES DNA TOPOLOGY"/>
    <property type="match status" value="1"/>
</dbReference>
<accession>A0A9D1SPX1</accession>
<dbReference type="PANTHER" id="PTHR37816">
    <property type="entry name" value="YALI0E33011P"/>
    <property type="match status" value="1"/>
</dbReference>
<reference evidence="1" key="1">
    <citation type="submission" date="2020-10" db="EMBL/GenBank/DDBJ databases">
        <authorList>
            <person name="Gilroy R."/>
        </authorList>
    </citation>
    <scope>NUCLEOTIDE SEQUENCE</scope>
    <source>
        <strain evidence="1">ChiHjej12B11-7776</strain>
    </source>
</reference>
<name>A0A9D1SPX1_9BACT</name>
<dbReference type="SUPFAM" id="SSF52540">
    <property type="entry name" value="P-loop containing nucleoside triphosphate hydrolases"/>
    <property type="match status" value="1"/>
</dbReference>
<evidence type="ECO:0000313" key="2">
    <source>
        <dbReference type="Proteomes" id="UP000886852"/>
    </source>
</evidence>
<dbReference type="InterPro" id="IPR052922">
    <property type="entry name" value="Cytidylate_Kinase-2"/>
</dbReference>
<gene>
    <name evidence="1" type="ORF">IAC72_00320</name>
</gene>
<organism evidence="1 2">
    <name type="scientific">Candidatus Fimimonas merdipullorum</name>
    <dbReference type="NCBI Taxonomy" id="2840822"/>
    <lineage>
        <taxon>Bacteria</taxon>
        <taxon>Pseudomonadati</taxon>
        <taxon>Myxococcota</taxon>
        <taxon>Myxococcia</taxon>
        <taxon>Myxococcales</taxon>
        <taxon>Cystobacterineae</taxon>
        <taxon>Myxococcaceae</taxon>
        <taxon>Myxococcaceae incertae sedis</taxon>
        <taxon>Candidatus Fimimonas</taxon>
    </lineage>
</organism>
<dbReference type="Gene3D" id="3.40.50.300">
    <property type="entry name" value="P-loop containing nucleotide triphosphate hydrolases"/>
    <property type="match status" value="1"/>
</dbReference>
<dbReference type="EMBL" id="DVOC01000009">
    <property type="protein sequence ID" value="HIU90446.1"/>
    <property type="molecule type" value="Genomic_DNA"/>
</dbReference>
<protein>
    <submittedName>
        <fullName evidence="1">AAA family ATPase</fullName>
    </submittedName>
</protein>
<comment type="caution">
    <text evidence="1">The sequence shown here is derived from an EMBL/GenBank/DDBJ whole genome shotgun (WGS) entry which is preliminary data.</text>
</comment>
<evidence type="ECO:0000313" key="1">
    <source>
        <dbReference type="EMBL" id="HIU90446.1"/>
    </source>
</evidence>
<proteinExistence type="predicted"/>
<dbReference type="AlphaFoldDB" id="A0A9D1SPX1"/>
<dbReference type="Proteomes" id="UP000886852">
    <property type="component" value="Unassembled WGS sequence"/>
</dbReference>
<dbReference type="InterPro" id="IPR027417">
    <property type="entry name" value="P-loop_NTPase"/>
</dbReference>